<evidence type="ECO:0000256" key="1">
    <source>
        <dbReference type="ARBA" id="ARBA00004123"/>
    </source>
</evidence>
<name>A0A9J6DQH5_RHIMP</name>
<dbReference type="Proteomes" id="UP000821866">
    <property type="component" value="Chromosome 6"/>
</dbReference>
<gene>
    <name evidence="2" type="ORF">HPB51_022251</name>
</gene>
<comment type="caution">
    <text evidence="2">The sequence shown here is derived from an EMBL/GenBank/DDBJ whole genome shotgun (WGS) entry which is preliminary data.</text>
</comment>
<accession>A0A9J6DQH5</accession>
<sequence length="158" mass="18112">MPDKDLSPTEMAPRVIIEDQQFIASLFVEGFPQREIACRTGRSKTVITKTVRSSGEGGTFTDAKWFGQPRDTMHEADILIVAAAVVNLFLSAKDIWDELSLNVSTRTVSRLWKEAGSENFTTAQKPFLSERKRQQRLDFPVNHQHWKEEEWKNVLFSN</sequence>
<dbReference type="InterPro" id="IPR009057">
    <property type="entry name" value="Homeodomain-like_sf"/>
</dbReference>
<evidence type="ECO:0000313" key="3">
    <source>
        <dbReference type="Proteomes" id="UP000821866"/>
    </source>
</evidence>
<dbReference type="AlphaFoldDB" id="A0A9J6DQH5"/>
<dbReference type="VEuPathDB" id="VectorBase:LOC119172983"/>
<reference evidence="2" key="2">
    <citation type="submission" date="2021-09" db="EMBL/GenBank/DDBJ databases">
        <authorList>
            <person name="Jia N."/>
            <person name="Wang J."/>
            <person name="Shi W."/>
            <person name="Du L."/>
            <person name="Sun Y."/>
            <person name="Zhan W."/>
            <person name="Jiang J."/>
            <person name="Wang Q."/>
            <person name="Zhang B."/>
            <person name="Ji P."/>
            <person name="Sakyi L.B."/>
            <person name="Cui X."/>
            <person name="Yuan T."/>
            <person name="Jiang B."/>
            <person name="Yang W."/>
            <person name="Lam T.T.-Y."/>
            <person name="Chang Q."/>
            <person name="Ding S."/>
            <person name="Wang X."/>
            <person name="Zhu J."/>
            <person name="Ruan X."/>
            <person name="Zhao L."/>
            <person name="Wei J."/>
            <person name="Que T."/>
            <person name="Du C."/>
            <person name="Cheng J."/>
            <person name="Dai P."/>
            <person name="Han X."/>
            <person name="Huang E."/>
            <person name="Gao Y."/>
            <person name="Liu J."/>
            <person name="Shao H."/>
            <person name="Ye R."/>
            <person name="Li L."/>
            <person name="Wei W."/>
            <person name="Wang X."/>
            <person name="Wang C."/>
            <person name="Huo Q."/>
            <person name="Li W."/>
            <person name="Guo W."/>
            <person name="Chen H."/>
            <person name="Chen S."/>
            <person name="Zhou L."/>
            <person name="Zhou L."/>
            <person name="Ni X."/>
            <person name="Tian J."/>
            <person name="Zhou Y."/>
            <person name="Sheng Y."/>
            <person name="Liu T."/>
            <person name="Pan Y."/>
            <person name="Xia L."/>
            <person name="Li J."/>
            <person name="Zhao F."/>
            <person name="Cao W."/>
        </authorList>
    </citation>
    <scope>NUCLEOTIDE SEQUENCE</scope>
    <source>
        <strain evidence="2">Rmic-2018</strain>
        <tissue evidence="2">Larvae</tissue>
    </source>
</reference>
<dbReference type="EMBL" id="JABSTU010000008">
    <property type="protein sequence ID" value="KAH8024190.1"/>
    <property type="molecule type" value="Genomic_DNA"/>
</dbReference>
<organism evidence="2 3">
    <name type="scientific">Rhipicephalus microplus</name>
    <name type="common">Cattle tick</name>
    <name type="synonym">Boophilus microplus</name>
    <dbReference type="NCBI Taxonomy" id="6941"/>
    <lineage>
        <taxon>Eukaryota</taxon>
        <taxon>Metazoa</taxon>
        <taxon>Ecdysozoa</taxon>
        <taxon>Arthropoda</taxon>
        <taxon>Chelicerata</taxon>
        <taxon>Arachnida</taxon>
        <taxon>Acari</taxon>
        <taxon>Parasitiformes</taxon>
        <taxon>Ixodida</taxon>
        <taxon>Ixodoidea</taxon>
        <taxon>Ixodidae</taxon>
        <taxon>Rhipicephalinae</taxon>
        <taxon>Rhipicephalus</taxon>
        <taxon>Boophilus</taxon>
    </lineage>
</organism>
<keyword evidence="3" id="KW-1185">Reference proteome</keyword>
<dbReference type="GO" id="GO:0005634">
    <property type="term" value="C:nucleus"/>
    <property type="evidence" value="ECO:0007669"/>
    <property type="project" value="UniProtKB-SubCell"/>
</dbReference>
<dbReference type="SUPFAM" id="SSF46689">
    <property type="entry name" value="Homeodomain-like"/>
    <property type="match status" value="1"/>
</dbReference>
<protein>
    <recommendedName>
        <fullName evidence="4">Tick transposon</fullName>
    </recommendedName>
</protein>
<proteinExistence type="predicted"/>
<comment type="subcellular location">
    <subcellularLocation>
        <location evidence="1">Nucleus</location>
    </subcellularLocation>
</comment>
<evidence type="ECO:0000313" key="2">
    <source>
        <dbReference type="EMBL" id="KAH8024190.1"/>
    </source>
</evidence>
<evidence type="ECO:0008006" key="4">
    <source>
        <dbReference type="Google" id="ProtNLM"/>
    </source>
</evidence>
<reference evidence="2" key="1">
    <citation type="journal article" date="2020" name="Cell">
        <title>Large-Scale Comparative Analyses of Tick Genomes Elucidate Their Genetic Diversity and Vector Capacities.</title>
        <authorList>
            <consortium name="Tick Genome and Microbiome Consortium (TIGMIC)"/>
            <person name="Jia N."/>
            <person name="Wang J."/>
            <person name="Shi W."/>
            <person name="Du L."/>
            <person name="Sun Y."/>
            <person name="Zhan W."/>
            <person name="Jiang J.F."/>
            <person name="Wang Q."/>
            <person name="Zhang B."/>
            <person name="Ji P."/>
            <person name="Bell-Sakyi L."/>
            <person name="Cui X.M."/>
            <person name="Yuan T.T."/>
            <person name="Jiang B.G."/>
            <person name="Yang W.F."/>
            <person name="Lam T.T."/>
            <person name="Chang Q.C."/>
            <person name="Ding S.J."/>
            <person name="Wang X.J."/>
            <person name="Zhu J.G."/>
            <person name="Ruan X.D."/>
            <person name="Zhao L."/>
            <person name="Wei J.T."/>
            <person name="Ye R.Z."/>
            <person name="Que T.C."/>
            <person name="Du C.H."/>
            <person name="Zhou Y.H."/>
            <person name="Cheng J.X."/>
            <person name="Dai P.F."/>
            <person name="Guo W.B."/>
            <person name="Han X.H."/>
            <person name="Huang E.J."/>
            <person name="Li L.F."/>
            <person name="Wei W."/>
            <person name="Gao Y.C."/>
            <person name="Liu J.Z."/>
            <person name="Shao H.Z."/>
            <person name="Wang X."/>
            <person name="Wang C.C."/>
            <person name="Yang T.C."/>
            <person name="Huo Q.B."/>
            <person name="Li W."/>
            <person name="Chen H.Y."/>
            <person name="Chen S.E."/>
            <person name="Zhou L.G."/>
            <person name="Ni X.B."/>
            <person name="Tian J.H."/>
            <person name="Sheng Y."/>
            <person name="Liu T."/>
            <person name="Pan Y.S."/>
            <person name="Xia L.Y."/>
            <person name="Li J."/>
            <person name="Zhao F."/>
            <person name="Cao W.C."/>
        </authorList>
    </citation>
    <scope>NUCLEOTIDE SEQUENCE</scope>
    <source>
        <strain evidence="2">Rmic-2018</strain>
    </source>
</reference>